<dbReference type="RefSeq" id="WP_090658066.1">
    <property type="nucleotide sequence ID" value="NZ_FOXQ01000005.1"/>
</dbReference>
<evidence type="ECO:0000313" key="7">
    <source>
        <dbReference type="Proteomes" id="UP000199031"/>
    </source>
</evidence>
<reference evidence="6 7" key="1">
    <citation type="submission" date="2016-10" db="EMBL/GenBank/DDBJ databases">
        <authorList>
            <person name="de Groot N.N."/>
        </authorList>
    </citation>
    <scope>NUCLEOTIDE SEQUENCE [LARGE SCALE GENOMIC DNA]</scope>
    <source>
        <strain evidence="6 7">DSM 28286</strain>
    </source>
</reference>
<keyword evidence="7" id="KW-1185">Reference proteome</keyword>
<sequence length="213" mass="24264">MIKVEHFTFNPLAENTYVLSNEKDEALIIDPGCYFTEEERMLQEYITTKRLKPLLLLNTHCHLDHVFGNNWVYKTYGLELHLHEGEVVVLETAPASGNLYGLGFTTYKGPLHFLKEGDEIIFGDNKLKVLFTPGHSPASICFYCEAQHFIIGGDVLFQESIGRFDLPGGNEQTLYKSIREKLYVLPDETIVYPGHGEPTTIGHEKNFNPFVRP</sequence>
<dbReference type="InterPro" id="IPR036866">
    <property type="entry name" value="RibonucZ/Hydroxyglut_hydro"/>
</dbReference>
<evidence type="ECO:0000313" key="6">
    <source>
        <dbReference type="EMBL" id="SFQ11638.1"/>
    </source>
</evidence>
<dbReference type="Gene3D" id="3.60.15.10">
    <property type="entry name" value="Ribonuclease Z/Hydroxyacylglutathione hydrolase-like"/>
    <property type="match status" value="1"/>
</dbReference>
<feature type="domain" description="Metallo-beta-lactamase" evidence="5">
    <location>
        <begin position="13"/>
        <end position="195"/>
    </location>
</feature>
<dbReference type="SUPFAM" id="SSF56281">
    <property type="entry name" value="Metallo-hydrolase/oxidoreductase"/>
    <property type="match status" value="1"/>
</dbReference>
<dbReference type="STRING" id="1465490.SAMN05444277_105219"/>
<keyword evidence="4" id="KW-0862">Zinc</keyword>
<dbReference type="PANTHER" id="PTHR46233">
    <property type="entry name" value="HYDROXYACYLGLUTATHIONE HYDROLASE GLOC"/>
    <property type="match status" value="1"/>
</dbReference>
<dbReference type="GO" id="GO:0046872">
    <property type="term" value="F:metal ion binding"/>
    <property type="evidence" value="ECO:0007669"/>
    <property type="project" value="UniProtKB-KW"/>
</dbReference>
<name>A0A1I5VVS3_9BACT</name>
<dbReference type="SMART" id="SM00849">
    <property type="entry name" value="Lactamase_B"/>
    <property type="match status" value="1"/>
</dbReference>
<dbReference type="GO" id="GO:0016787">
    <property type="term" value="F:hydrolase activity"/>
    <property type="evidence" value="ECO:0007669"/>
    <property type="project" value="UniProtKB-KW"/>
</dbReference>
<evidence type="ECO:0000256" key="4">
    <source>
        <dbReference type="ARBA" id="ARBA00022833"/>
    </source>
</evidence>
<dbReference type="Proteomes" id="UP000199031">
    <property type="component" value="Unassembled WGS sequence"/>
</dbReference>
<protein>
    <submittedName>
        <fullName evidence="6">Glyoxylase, beta-lactamase superfamily II</fullName>
    </submittedName>
</protein>
<gene>
    <name evidence="6" type="ORF">SAMN05444277_105219</name>
</gene>
<keyword evidence="2" id="KW-0479">Metal-binding</keyword>
<accession>A0A1I5VVS3</accession>
<dbReference type="InterPro" id="IPR001279">
    <property type="entry name" value="Metallo-B-lactamas"/>
</dbReference>
<evidence type="ECO:0000256" key="2">
    <source>
        <dbReference type="ARBA" id="ARBA00022723"/>
    </source>
</evidence>
<dbReference type="OrthoDB" id="9802248at2"/>
<comment type="cofactor">
    <cofactor evidence="1">
        <name>Zn(2+)</name>
        <dbReference type="ChEBI" id="CHEBI:29105"/>
    </cofactor>
</comment>
<evidence type="ECO:0000256" key="3">
    <source>
        <dbReference type="ARBA" id="ARBA00022801"/>
    </source>
</evidence>
<dbReference type="EMBL" id="FOXQ01000005">
    <property type="protein sequence ID" value="SFQ11638.1"/>
    <property type="molecule type" value="Genomic_DNA"/>
</dbReference>
<evidence type="ECO:0000259" key="5">
    <source>
        <dbReference type="SMART" id="SM00849"/>
    </source>
</evidence>
<proteinExistence type="predicted"/>
<dbReference type="InterPro" id="IPR051453">
    <property type="entry name" value="MBL_Glyoxalase_II"/>
</dbReference>
<organism evidence="6 7">
    <name type="scientific">Parafilimonas terrae</name>
    <dbReference type="NCBI Taxonomy" id="1465490"/>
    <lineage>
        <taxon>Bacteria</taxon>
        <taxon>Pseudomonadati</taxon>
        <taxon>Bacteroidota</taxon>
        <taxon>Chitinophagia</taxon>
        <taxon>Chitinophagales</taxon>
        <taxon>Chitinophagaceae</taxon>
        <taxon>Parafilimonas</taxon>
    </lineage>
</organism>
<dbReference type="PANTHER" id="PTHR46233:SF3">
    <property type="entry name" value="HYDROXYACYLGLUTATHIONE HYDROLASE GLOC"/>
    <property type="match status" value="1"/>
</dbReference>
<keyword evidence="3" id="KW-0378">Hydrolase</keyword>
<dbReference type="AlphaFoldDB" id="A0A1I5VVS3"/>
<evidence type="ECO:0000256" key="1">
    <source>
        <dbReference type="ARBA" id="ARBA00001947"/>
    </source>
</evidence>
<dbReference type="CDD" id="cd06262">
    <property type="entry name" value="metallo-hydrolase-like_MBL-fold"/>
    <property type="match status" value="1"/>
</dbReference>
<dbReference type="Pfam" id="PF00753">
    <property type="entry name" value="Lactamase_B"/>
    <property type="match status" value="1"/>
</dbReference>